<evidence type="ECO:0000313" key="2">
    <source>
        <dbReference type="Proteomes" id="UP000050761"/>
    </source>
</evidence>
<dbReference type="WBParaSite" id="HPBE_0002512101-mRNA-1">
    <property type="protein sequence ID" value="HPBE_0002512101-mRNA-1"/>
    <property type="gene ID" value="HPBE_0002512101"/>
</dbReference>
<evidence type="ECO:0000313" key="1">
    <source>
        <dbReference type="EMBL" id="VDP49186.1"/>
    </source>
</evidence>
<sequence length="107" mass="11853">MSFYKKTNTMNGVVGATAGYEAALVGGKPDDLANTSMHNSLEYFHSVLEQSDWAWMAVCIADGKELLDTLALAMACFGKSIKLSFTIARLEFLIDTIIMRRQRQQPS</sequence>
<evidence type="ECO:0000313" key="3">
    <source>
        <dbReference type="WBParaSite" id="HPBE_0002512101-mRNA-1"/>
    </source>
</evidence>
<proteinExistence type="predicted"/>
<gene>
    <name evidence="1" type="ORF">HPBE_LOCUS25120</name>
</gene>
<name>A0A183GR01_HELPZ</name>
<accession>A0A183GR01</accession>
<accession>A0A3P8I0S5</accession>
<reference evidence="1 2" key="1">
    <citation type="submission" date="2018-11" db="EMBL/GenBank/DDBJ databases">
        <authorList>
            <consortium name="Pathogen Informatics"/>
        </authorList>
    </citation>
    <scope>NUCLEOTIDE SEQUENCE [LARGE SCALE GENOMIC DNA]</scope>
</reference>
<protein>
    <submittedName>
        <fullName evidence="3">Roadblock/LC7 domain-containing protein</fullName>
    </submittedName>
</protein>
<organism evidence="2 3">
    <name type="scientific">Heligmosomoides polygyrus</name>
    <name type="common">Parasitic roundworm</name>
    <dbReference type="NCBI Taxonomy" id="6339"/>
    <lineage>
        <taxon>Eukaryota</taxon>
        <taxon>Metazoa</taxon>
        <taxon>Ecdysozoa</taxon>
        <taxon>Nematoda</taxon>
        <taxon>Chromadorea</taxon>
        <taxon>Rhabditida</taxon>
        <taxon>Rhabditina</taxon>
        <taxon>Rhabditomorpha</taxon>
        <taxon>Strongyloidea</taxon>
        <taxon>Heligmosomidae</taxon>
        <taxon>Heligmosomoides</taxon>
    </lineage>
</organism>
<dbReference type="AlphaFoldDB" id="A0A183GR01"/>
<keyword evidence="2" id="KW-1185">Reference proteome</keyword>
<dbReference type="Proteomes" id="UP000050761">
    <property type="component" value="Unassembled WGS sequence"/>
</dbReference>
<reference evidence="3" key="2">
    <citation type="submission" date="2019-09" db="UniProtKB">
        <authorList>
            <consortium name="WormBaseParasite"/>
        </authorList>
    </citation>
    <scope>IDENTIFICATION</scope>
</reference>
<dbReference type="EMBL" id="UZAH01037377">
    <property type="protein sequence ID" value="VDP49186.1"/>
    <property type="molecule type" value="Genomic_DNA"/>
</dbReference>